<reference evidence="4" key="1">
    <citation type="journal article" date="2014" name="Int. J. Syst. Evol. Microbiol.">
        <title>Complete genome sequence of Corynebacterium casei LMG S-19264T (=DSM 44701T), isolated from a smear-ripened cheese.</title>
        <authorList>
            <consortium name="US DOE Joint Genome Institute (JGI-PGF)"/>
            <person name="Walter F."/>
            <person name="Albersmeier A."/>
            <person name="Kalinowski J."/>
            <person name="Ruckert C."/>
        </authorList>
    </citation>
    <scope>NUCLEOTIDE SEQUENCE</scope>
    <source>
        <strain evidence="4">VKM Ac-1069</strain>
    </source>
</reference>
<evidence type="ECO:0000256" key="1">
    <source>
        <dbReference type="SAM" id="MobiDB-lite"/>
    </source>
</evidence>
<keyword evidence="2" id="KW-1133">Transmembrane helix</keyword>
<keyword evidence="5" id="KW-1185">Reference proteome</keyword>
<keyword evidence="2" id="KW-0472">Membrane</keyword>
<keyword evidence="2" id="KW-0812">Transmembrane</keyword>
<evidence type="ECO:0000256" key="2">
    <source>
        <dbReference type="SAM" id="Phobius"/>
    </source>
</evidence>
<dbReference type="Proteomes" id="UP001143463">
    <property type="component" value="Unassembled WGS sequence"/>
</dbReference>
<feature type="transmembrane region" description="Helical" evidence="2">
    <location>
        <begin position="361"/>
        <end position="378"/>
    </location>
</feature>
<feature type="domain" description="Heparan-alpha-glucosaminide N-acetyltransferase catalytic" evidence="3">
    <location>
        <begin position="22"/>
        <end position="229"/>
    </location>
</feature>
<evidence type="ECO:0000259" key="3">
    <source>
        <dbReference type="Pfam" id="PF07786"/>
    </source>
</evidence>
<gene>
    <name evidence="4" type="ORF">GCM10017577_37170</name>
</gene>
<sequence>MTATAPAPLRGPQRPADAAPSRLLGMDAARGVAVLGMMAVHSLYDTTPDGAPTTTYLVTAGRSAAVFAVLAGVGIAFTTGRRRVAWGPDGRSAGASLAARAAVVGAIGLALGRGSAEIAANILPYYALMFLLAIPLVFLPTRALVGVATLLAAGMPVLSQWVRPGLPAPSLENPTVTQLVTDPLGLLSELALTGYYPALPWLAYLAVGIAVGRLRLTDTRVAVWLAAGGTALAVAATLVSRWLMGPLDGEAAIAAATPPDLLATAPTVADFVAVCPEGTTPTTTWWWLATDAPHSGTPVDLAQTIGSALAVLGVMLLLGRLANPLVQAVLRPLAAVGALTLTVYTLHVVFLNSPLDTFDALPGYLVQVAVAALGALAWRRAVGRGPLESLVRVAARAAGRAAA</sequence>
<reference evidence="4" key="2">
    <citation type="submission" date="2023-01" db="EMBL/GenBank/DDBJ databases">
        <authorList>
            <person name="Sun Q."/>
            <person name="Evtushenko L."/>
        </authorList>
    </citation>
    <scope>NUCLEOTIDE SEQUENCE</scope>
    <source>
        <strain evidence="4">VKM Ac-1069</strain>
    </source>
</reference>
<comment type="caution">
    <text evidence="4">The sequence shown here is derived from an EMBL/GenBank/DDBJ whole genome shotgun (WGS) entry which is preliminary data.</text>
</comment>
<feature type="transmembrane region" description="Helical" evidence="2">
    <location>
        <begin position="301"/>
        <end position="321"/>
    </location>
</feature>
<proteinExistence type="predicted"/>
<evidence type="ECO:0000313" key="4">
    <source>
        <dbReference type="EMBL" id="GLL12576.1"/>
    </source>
</evidence>
<organism evidence="4 5">
    <name type="scientific">Pseudonocardia halophobica</name>
    <dbReference type="NCBI Taxonomy" id="29401"/>
    <lineage>
        <taxon>Bacteria</taxon>
        <taxon>Bacillati</taxon>
        <taxon>Actinomycetota</taxon>
        <taxon>Actinomycetes</taxon>
        <taxon>Pseudonocardiales</taxon>
        <taxon>Pseudonocardiaceae</taxon>
        <taxon>Pseudonocardia</taxon>
    </lineage>
</organism>
<feature type="transmembrane region" description="Helical" evidence="2">
    <location>
        <begin position="333"/>
        <end position="355"/>
    </location>
</feature>
<feature type="transmembrane region" description="Helical" evidence="2">
    <location>
        <begin position="194"/>
        <end position="214"/>
    </location>
</feature>
<feature type="transmembrane region" description="Helical" evidence="2">
    <location>
        <begin position="97"/>
        <end position="116"/>
    </location>
</feature>
<dbReference type="EMBL" id="BSFQ01000015">
    <property type="protein sequence ID" value="GLL12576.1"/>
    <property type="molecule type" value="Genomic_DNA"/>
</dbReference>
<protein>
    <recommendedName>
        <fullName evidence="3">Heparan-alpha-glucosaminide N-acetyltransferase catalytic domain-containing protein</fullName>
    </recommendedName>
</protein>
<feature type="transmembrane region" description="Helical" evidence="2">
    <location>
        <begin position="221"/>
        <end position="243"/>
    </location>
</feature>
<dbReference type="Pfam" id="PF07786">
    <property type="entry name" value="HGSNAT_cat"/>
    <property type="match status" value="1"/>
</dbReference>
<accession>A0A9W6L5U0</accession>
<feature type="transmembrane region" description="Helical" evidence="2">
    <location>
        <begin position="122"/>
        <end position="139"/>
    </location>
</feature>
<feature type="region of interest" description="Disordered" evidence="1">
    <location>
        <begin position="1"/>
        <end position="20"/>
    </location>
</feature>
<dbReference type="RefSeq" id="WP_037047674.1">
    <property type="nucleotide sequence ID" value="NZ_BAAAUZ010000073.1"/>
</dbReference>
<name>A0A9W6L5U0_9PSEU</name>
<evidence type="ECO:0000313" key="5">
    <source>
        <dbReference type="Proteomes" id="UP001143463"/>
    </source>
</evidence>
<dbReference type="AlphaFoldDB" id="A0A9W6L5U0"/>
<feature type="transmembrane region" description="Helical" evidence="2">
    <location>
        <begin position="56"/>
        <end position="77"/>
    </location>
</feature>
<dbReference type="InterPro" id="IPR012429">
    <property type="entry name" value="HGSNAT_cat"/>
</dbReference>